<evidence type="ECO:0000256" key="1">
    <source>
        <dbReference type="ARBA" id="ARBA00022475"/>
    </source>
</evidence>
<organism evidence="7 8">
    <name type="scientific">Candidatus Kaiserbacteria bacterium CG10_big_fil_rev_8_21_14_0_10_51_14</name>
    <dbReference type="NCBI Taxonomy" id="1974610"/>
    <lineage>
        <taxon>Bacteria</taxon>
        <taxon>Candidatus Kaiseribacteriota</taxon>
    </lineage>
</organism>
<accession>A0A2H0UBM4</accession>
<evidence type="ECO:0000313" key="7">
    <source>
        <dbReference type="EMBL" id="PIR83740.1"/>
    </source>
</evidence>
<keyword evidence="4 5" id="KW-0472">Membrane</keyword>
<dbReference type="GO" id="GO:0005886">
    <property type="term" value="C:plasma membrane"/>
    <property type="evidence" value="ECO:0007669"/>
    <property type="project" value="InterPro"/>
</dbReference>
<protein>
    <recommendedName>
        <fullName evidence="6">Lipopolysaccharide assembly protein A domain-containing protein</fullName>
    </recommendedName>
</protein>
<dbReference type="InterPro" id="IPR010445">
    <property type="entry name" value="LapA_dom"/>
</dbReference>
<feature type="transmembrane region" description="Helical" evidence="5">
    <location>
        <begin position="35"/>
        <end position="59"/>
    </location>
</feature>
<dbReference type="EMBL" id="PFBK01000008">
    <property type="protein sequence ID" value="PIR83740.1"/>
    <property type="molecule type" value="Genomic_DNA"/>
</dbReference>
<keyword evidence="3 5" id="KW-1133">Transmembrane helix</keyword>
<evidence type="ECO:0000256" key="2">
    <source>
        <dbReference type="ARBA" id="ARBA00022692"/>
    </source>
</evidence>
<keyword evidence="1" id="KW-1003">Cell membrane</keyword>
<evidence type="ECO:0000256" key="4">
    <source>
        <dbReference type="ARBA" id="ARBA00023136"/>
    </source>
</evidence>
<evidence type="ECO:0000259" key="6">
    <source>
        <dbReference type="Pfam" id="PF06305"/>
    </source>
</evidence>
<feature type="domain" description="Lipopolysaccharide assembly protein A" evidence="6">
    <location>
        <begin position="21"/>
        <end position="77"/>
    </location>
</feature>
<sequence length="93" mass="9900">MVLILILGIVVGGLTVMFALENTSLVTISFFADQVTAPLSVIILASVAAGIGVTLLAMLPRFIRDGLDAYAEQKKRQTETVTYEKGTTENVVA</sequence>
<name>A0A2H0UBM4_9BACT</name>
<comment type="caution">
    <text evidence="7">The sequence shown here is derived from an EMBL/GenBank/DDBJ whole genome shotgun (WGS) entry which is preliminary data.</text>
</comment>
<gene>
    <name evidence="7" type="ORF">COU18_03650</name>
</gene>
<evidence type="ECO:0000313" key="8">
    <source>
        <dbReference type="Proteomes" id="UP000231192"/>
    </source>
</evidence>
<dbReference type="Proteomes" id="UP000231192">
    <property type="component" value="Unassembled WGS sequence"/>
</dbReference>
<keyword evidence="2 5" id="KW-0812">Transmembrane</keyword>
<reference evidence="8" key="1">
    <citation type="submission" date="2017-09" db="EMBL/GenBank/DDBJ databases">
        <title>Depth-based differentiation of microbial function through sediment-hosted aquifers and enrichment of novel symbionts in the deep terrestrial subsurface.</title>
        <authorList>
            <person name="Probst A.J."/>
            <person name="Ladd B."/>
            <person name="Jarett J.K."/>
            <person name="Geller-Mcgrath D.E."/>
            <person name="Sieber C.M.K."/>
            <person name="Emerson J.B."/>
            <person name="Anantharaman K."/>
            <person name="Thomas B.C."/>
            <person name="Malmstrom R."/>
            <person name="Stieglmeier M."/>
            <person name="Klingl A."/>
            <person name="Woyke T."/>
            <person name="Ryan C.M."/>
            <person name="Banfield J.F."/>
        </authorList>
    </citation>
    <scope>NUCLEOTIDE SEQUENCE [LARGE SCALE GENOMIC DNA]</scope>
</reference>
<dbReference type="AlphaFoldDB" id="A0A2H0UBM4"/>
<evidence type="ECO:0000256" key="5">
    <source>
        <dbReference type="SAM" id="Phobius"/>
    </source>
</evidence>
<evidence type="ECO:0000256" key="3">
    <source>
        <dbReference type="ARBA" id="ARBA00022989"/>
    </source>
</evidence>
<proteinExistence type="predicted"/>
<dbReference type="Pfam" id="PF06305">
    <property type="entry name" value="LapA_dom"/>
    <property type="match status" value="1"/>
</dbReference>